<dbReference type="PROSITE" id="PS50943">
    <property type="entry name" value="HTH_CROC1"/>
    <property type="match status" value="1"/>
</dbReference>
<dbReference type="Gene3D" id="1.10.260.40">
    <property type="entry name" value="lambda repressor-like DNA-binding domains"/>
    <property type="match status" value="1"/>
</dbReference>
<dbReference type="CDD" id="cd00093">
    <property type="entry name" value="HTH_XRE"/>
    <property type="match status" value="1"/>
</dbReference>
<feature type="domain" description="HTH cro/C1-type" evidence="1">
    <location>
        <begin position="17"/>
        <end position="71"/>
    </location>
</feature>
<dbReference type="RefSeq" id="WP_190966393.1">
    <property type="nucleotide sequence ID" value="NZ_JACJTB010000002.1"/>
</dbReference>
<dbReference type="Pfam" id="PF01381">
    <property type="entry name" value="HTH_3"/>
    <property type="match status" value="1"/>
</dbReference>
<accession>A0ABR8FPX1</accession>
<dbReference type="Proteomes" id="UP000603457">
    <property type="component" value="Unassembled WGS sequence"/>
</dbReference>
<comment type="caution">
    <text evidence="2">The sequence shown here is derived from an EMBL/GenBank/DDBJ whole genome shotgun (WGS) entry which is preliminary data.</text>
</comment>
<dbReference type="InterPro" id="IPR010982">
    <property type="entry name" value="Lambda_DNA-bd_dom_sf"/>
</dbReference>
<protein>
    <submittedName>
        <fullName evidence="2">Helix-turn-helix transcriptional regulator</fullName>
    </submittedName>
</protein>
<name>A0ABR8FPX1_9NOSO</name>
<sequence length="82" mass="9807">MPKSIFTERYNRFRQLLIKARQAAMLTQSELSNKLSRPQSYVSKYERGERRLDLIEFLEVVEALQVEPETFIKTLLEENEEK</sequence>
<organism evidence="2 3">
    <name type="scientific">Nostoc spongiaeforme FACHB-130</name>
    <dbReference type="NCBI Taxonomy" id="1357510"/>
    <lineage>
        <taxon>Bacteria</taxon>
        <taxon>Bacillati</taxon>
        <taxon>Cyanobacteriota</taxon>
        <taxon>Cyanophyceae</taxon>
        <taxon>Nostocales</taxon>
        <taxon>Nostocaceae</taxon>
        <taxon>Nostoc</taxon>
    </lineage>
</organism>
<dbReference type="InterPro" id="IPR001387">
    <property type="entry name" value="Cro/C1-type_HTH"/>
</dbReference>
<dbReference type="SMART" id="SM00530">
    <property type="entry name" value="HTH_XRE"/>
    <property type="match status" value="1"/>
</dbReference>
<evidence type="ECO:0000313" key="3">
    <source>
        <dbReference type="Proteomes" id="UP000603457"/>
    </source>
</evidence>
<evidence type="ECO:0000313" key="2">
    <source>
        <dbReference type="EMBL" id="MBD2593476.1"/>
    </source>
</evidence>
<dbReference type="SUPFAM" id="SSF47413">
    <property type="entry name" value="lambda repressor-like DNA-binding domains"/>
    <property type="match status" value="1"/>
</dbReference>
<evidence type="ECO:0000259" key="1">
    <source>
        <dbReference type="PROSITE" id="PS50943"/>
    </source>
</evidence>
<proteinExistence type="predicted"/>
<dbReference type="EMBL" id="JACJTB010000002">
    <property type="protein sequence ID" value="MBD2593476.1"/>
    <property type="molecule type" value="Genomic_DNA"/>
</dbReference>
<gene>
    <name evidence="2" type="ORF">H6G74_03925</name>
</gene>
<reference evidence="2 3" key="1">
    <citation type="journal article" date="2020" name="ISME J.">
        <title>Comparative genomics reveals insights into cyanobacterial evolution and habitat adaptation.</title>
        <authorList>
            <person name="Chen M.Y."/>
            <person name="Teng W.K."/>
            <person name="Zhao L."/>
            <person name="Hu C.X."/>
            <person name="Zhou Y.K."/>
            <person name="Han B.P."/>
            <person name="Song L.R."/>
            <person name="Shu W.S."/>
        </authorList>
    </citation>
    <scope>NUCLEOTIDE SEQUENCE [LARGE SCALE GENOMIC DNA]</scope>
    <source>
        <strain evidence="2 3">FACHB-130</strain>
    </source>
</reference>
<keyword evidence="3" id="KW-1185">Reference proteome</keyword>